<keyword evidence="2" id="KW-1185">Reference proteome</keyword>
<dbReference type="EMBL" id="UZAM01018425">
    <property type="protein sequence ID" value="VDP50632.1"/>
    <property type="molecule type" value="Genomic_DNA"/>
</dbReference>
<evidence type="ECO:0000313" key="3">
    <source>
        <dbReference type="WBParaSite" id="SBAD_0001306701-mRNA-1"/>
    </source>
</evidence>
<name>A0A183J9V9_9BILA</name>
<reference evidence="1 2" key="2">
    <citation type="submission" date="2018-11" db="EMBL/GenBank/DDBJ databases">
        <authorList>
            <consortium name="Pathogen Informatics"/>
        </authorList>
    </citation>
    <scope>NUCLEOTIDE SEQUENCE [LARGE SCALE GENOMIC DNA]</scope>
</reference>
<accession>A0A183J9V9</accession>
<protein>
    <submittedName>
        <fullName evidence="3">DUF2062 domain-containing protein</fullName>
    </submittedName>
</protein>
<dbReference type="AlphaFoldDB" id="A0A183J9V9"/>
<evidence type="ECO:0000313" key="1">
    <source>
        <dbReference type="EMBL" id="VDP50632.1"/>
    </source>
</evidence>
<proteinExistence type="predicted"/>
<sequence length="45" mass="5672">MLNMLLRQCQPRALHQVWRAVRSRLRFAHRLRPQRQRSDHRQRPD</sequence>
<evidence type="ECO:0000313" key="2">
    <source>
        <dbReference type="Proteomes" id="UP000270296"/>
    </source>
</evidence>
<reference evidence="3" key="1">
    <citation type="submission" date="2016-06" db="UniProtKB">
        <authorList>
            <consortium name="WormBaseParasite"/>
        </authorList>
    </citation>
    <scope>IDENTIFICATION</scope>
</reference>
<dbReference type="WBParaSite" id="SBAD_0001306701-mRNA-1">
    <property type="protein sequence ID" value="SBAD_0001306701-mRNA-1"/>
    <property type="gene ID" value="SBAD_0001306701"/>
</dbReference>
<gene>
    <name evidence="1" type="ORF">SBAD_LOCUS12657</name>
</gene>
<organism evidence="3">
    <name type="scientific">Soboliphyme baturini</name>
    <dbReference type="NCBI Taxonomy" id="241478"/>
    <lineage>
        <taxon>Eukaryota</taxon>
        <taxon>Metazoa</taxon>
        <taxon>Ecdysozoa</taxon>
        <taxon>Nematoda</taxon>
        <taxon>Enoplea</taxon>
        <taxon>Dorylaimia</taxon>
        <taxon>Dioctophymatida</taxon>
        <taxon>Dioctophymatoidea</taxon>
        <taxon>Soboliphymatidae</taxon>
        <taxon>Soboliphyme</taxon>
    </lineage>
</organism>
<dbReference type="Proteomes" id="UP000270296">
    <property type="component" value="Unassembled WGS sequence"/>
</dbReference>